<dbReference type="Proteomes" id="UP000694861">
    <property type="component" value="Linkage group LG5"/>
</dbReference>
<feature type="domain" description="AATF leucine zipper-containing" evidence="4">
    <location>
        <begin position="113"/>
        <end position="245"/>
    </location>
</feature>
<feature type="compositionally biased region" description="Acidic residues" evidence="2">
    <location>
        <begin position="16"/>
        <end position="26"/>
    </location>
</feature>
<dbReference type="InterPro" id="IPR039223">
    <property type="entry name" value="AATF/Bfr2"/>
</dbReference>
<protein>
    <recommendedName>
        <fullName evidence="8">Protein AATF</fullName>
    </recommendedName>
</protein>
<dbReference type="InterPro" id="IPR012617">
    <property type="entry name" value="AATF_C"/>
</dbReference>
<dbReference type="Pfam" id="PF08164">
    <property type="entry name" value="TRAUB"/>
    <property type="match status" value="1"/>
</dbReference>
<feature type="region of interest" description="Disordered" evidence="2">
    <location>
        <begin position="1"/>
        <end position="96"/>
    </location>
</feature>
<proteinExistence type="inferred from homology"/>
<evidence type="ECO:0000256" key="1">
    <source>
        <dbReference type="ARBA" id="ARBA00008966"/>
    </source>
</evidence>
<accession>A0ABM1LR73</accession>
<reference evidence="5" key="2">
    <citation type="journal article" date="2012" name="Nat. Commun.">
        <title>The genome of Prunus mume.</title>
        <authorList>
            <person name="Zhang Q."/>
            <person name="Chen W."/>
            <person name="Sun L."/>
            <person name="Zhao F."/>
            <person name="Huang B."/>
            <person name="Yang W."/>
            <person name="Tao Y."/>
            <person name="Wang J."/>
            <person name="Yuan Z."/>
            <person name="Fan G."/>
            <person name="Xing Z."/>
            <person name="Han C."/>
            <person name="Pan H."/>
            <person name="Zhong X."/>
            <person name="Shi W."/>
            <person name="Liang X."/>
            <person name="Du D."/>
            <person name="Sun F."/>
            <person name="Xu Z."/>
            <person name="Hao R."/>
            <person name="Lv T."/>
            <person name="Lv Y."/>
            <person name="Zheng Z."/>
            <person name="Sun M."/>
            <person name="Luo L."/>
            <person name="Cai M."/>
            <person name="Gao Y."/>
            <person name="Wang J."/>
            <person name="Yin Y."/>
            <person name="Xu X."/>
            <person name="Cheng T."/>
            <person name="Wang J."/>
        </authorList>
    </citation>
    <scope>NUCLEOTIDE SEQUENCE [LARGE SCALE GENOMIC DNA]</scope>
</reference>
<evidence type="ECO:0000256" key="2">
    <source>
        <dbReference type="SAM" id="MobiDB-lite"/>
    </source>
</evidence>
<gene>
    <name evidence="6 7" type="primary">LOC103331578</name>
</gene>
<dbReference type="InterPro" id="IPR025160">
    <property type="entry name" value="AATF"/>
</dbReference>
<feature type="compositionally biased region" description="Acidic residues" evidence="2">
    <location>
        <begin position="33"/>
        <end position="77"/>
    </location>
</feature>
<dbReference type="RefSeq" id="XP_008232431.1">
    <property type="nucleotide sequence ID" value="XM_008234209.1"/>
</dbReference>
<evidence type="ECO:0000313" key="7">
    <source>
        <dbReference type="RefSeq" id="XP_016649900.1"/>
    </source>
</evidence>
<dbReference type="Pfam" id="PF13339">
    <property type="entry name" value="AATF-Che1"/>
    <property type="match status" value="1"/>
</dbReference>
<sequence>MGVPSKQKRNARDSDSEFEDDDDLNSDELMMEREEDDFDDDQEGEEESEDEDEEESEDEEDEEEEEGEEEEENGDGQDDNKDAEIEELEKEYKSLRDQEQDILKNLKRHKDEDLLKGQAVKNQRALWDKTLEFRFLLQKAFSSSNRLPQEPVRSLFCDSHEGVNAAYSDLVNASKRTLDSLVELEEALLEKNPSIVQATDSKSARSKDSESSNNADGDEDWSRISQLLSSIATFRNKSIDKWQRKTQVTTGAAAIKSKLHAFNQNISEQVASYMRDPSRMVKLMQMRRSAIGVFGTMDGQVPGRENTPKGEETQCDAGAQADGDPELLDDSEFYQQLLKEFFETIDPASSETAFYSLKKLQTKKRKIVDRRASKSRKIRYNVHEKIVNFMAPEPMTLPTMVPDLNNLFGLKNQKRASVV</sequence>
<evidence type="ECO:0000259" key="4">
    <source>
        <dbReference type="Pfam" id="PF13339"/>
    </source>
</evidence>
<feature type="region of interest" description="Disordered" evidence="2">
    <location>
        <begin position="195"/>
        <end position="219"/>
    </location>
</feature>
<evidence type="ECO:0000313" key="6">
    <source>
        <dbReference type="RefSeq" id="XP_008232431.1"/>
    </source>
</evidence>
<reference evidence="6 7" key="3">
    <citation type="submission" date="2025-05" db="UniProtKB">
        <authorList>
            <consortium name="RefSeq"/>
        </authorList>
    </citation>
    <scope>IDENTIFICATION</scope>
</reference>
<reference evidence="5" key="1">
    <citation type="journal article" date="1997" name="Nucleic Acids Res.">
        <title>tRNAscan-SE: a program for improved detection of transfer RNA genes in genomic sequence.</title>
        <authorList>
            <person name="Lowe T.M."/>
            <person name="Eddy S.R."/>
        </authorList>
    </citation>
    <scope>NUCLEOTIDE SEQUENCE [LARGE SCALE GENOMIC DNA]</scope>
</reference>
<evidence type="ECO:0008006" key="8">
    <source>
        <dbReference type="Google" id="ProtNLM"/>
    </source>
</evidence>
<evidence type="ECO:0000313" key="5">
    <source>
        <dbReference type="Proteomes" id="UP000694861"/>
    </source>
</evidence>
<feature type="domain" description="Apoptosis-antagonizing transcription factor C-terminal" evidence="3">
    <location>
        <begin position="334"/>
        <end position="396"/>
    </location>
</feature>
<name>A0ABM1LR73_PRUMU</name>
<organism evidence="5 7">
    <name type="scientific">Prunus mume</name>
    <name type="common">Japanese apricot</name>
    <name type="synonym">Armeniaca mume</name>
    <dbReference type="NCBI Taxonomy" id="102107"/>
    <lineage>
        <taxon>Eukaryota</taxon>
        <taxon>Viridiplantae</taxon>
        <taxon>Streptophyta</taxon>
        <taxon>Embryophyta</taxon>
        <taxon>Tracheophyta</taxon>
        <taxon>Spermatophyta</taxon>
        <taxon>Magnoliopsida</taxon>
        <taxon>eudicotyledons</taxon>
        <taxon>Gunneridae</taxon>
        <taxon>Pentapetalae</taxon>
        <taxon>rosids</taxon>
        <taxon>fabids</taxon>
        <taxon>Rosales</taxon>
        <taxon>Rosaceae</taxon>
        <taxon>Amygdaloideae</taxon>
        <taxon>Amygdaleae</taxon>
        <taxon>Prunus</taxon>
    </lineage>
</organism>
<dbReference type="RefSeq" id="XP_016649900.1">
    <property type="nucleotide sequence ID" value="XM_016794414.1"/>
</dbReference>
<evidence type="ECO:0000259" key="3">
    <source>
        <dbReference type="Pfam" id="PF08164"/>
    </source>
</evidence>
<comment type="similarity">
    <text evidence="1">Belongs to the AATF family.</text>
</comment>
<dbReference type="PANTHER" id="PTHR15565">
    <property type="entry name" value="AATF PROTEIN APOPTOSIS ANTAGONIZING TRANSCRIPTION FACTOR"/>
    <property type="match status" value="1"/>
</dbReference>
<feature type="region of interest" description="Disordered" evidence="2">
    <location>
        <begin position="295"/>
        <end position="322"/>
    </location>
</feature>
<dbReference type="GeneID" id="103331578"/>
<keyword evidence="5" id="KW-1185">Reference proteome</keyword>
<dbReference type="PANTHER" id="PTHR15565:SF0">
    <property type="entry name" value="PROTEIN AATF"/>
    <property type="match status" value="1"/>
</dbReference>